<dbReference type="FunFam" id="3.40.630.30:FF:000064">
    <property type="entry name" value="GNAT family acetyltransferase"/>
    <property type="match status" value="1"/>
</dbReference>
<dbReference type="InterPro" id="IPR016181">
    <property type="entry name" value="Acyl_CoA_acyltransferase"/>
</dbReference>
<dbReference type="PANTHER" id="PTHR10545">
    <property type="entry name" value="DIAMINE N-ACETYLTRANSFERASE"/>
    <property type="match status" value="1"/>
</dbReference>
<evidence type="ECO:0000256" key="2">
    <source>
        <dbReference type="ARBA" id="ARBA00022679"/>
    </source>
</evidence>
<dbReference type="CDD" id="cd04301">
    <property type="entry name" value="NAT_SF"/>
    <property type="match status" value="1"/>
</dbReference>
<dbReference type="Gene3D" id="3.40.630.30">
    <property type="match status" value="1"/>
</dbReference>
<dbReference type="GO" id="GO:0008080">
    <property type="term" value="F:N-acetyltransferase activity"/>
    <property type="evidence" value="ECO:0007669"/>
    <property type="project" value="UniProtKB-ARBA"/>
</dbReference>
<evidence type="ECO:0000259" key="4">
    <source>
        <dbReference type="PROSITE" id="PS51186"/>
    </source>
</evidence>
<dbReference type="eggNOG" id="COG0454">
    <property type="taxonomic scope" value="Bacteria"/>
</dbReference>
<proteinExistence type="inferred from homology"/>
<dbReference type="PANTHER" id="PTHR10545:SF29">
    <property type="entry name" value="GH14572P-RELATED"/>
    <property type="match status" value="1"/>
</dbReference>
<evidence type="ECO:0000256" key="1">
    <source>
        <dbReference type="ARBA" id="ARBA00008694"/>
    </source>
</evidence>
<comment type="similarity">
    <text evidence="1">Belongs to the acetyltransferase family.</text>
</comment>
<reference evidence="5 6" key="1">
    <citation type="submission" date="2014-06" db="EMBL/GenBank/DDBJ databases">
        <title>Whole Genome Sequences of Three Symbiotic Endozoicomonas Bacteria.</title>
        <authorList>
            <person name="Neave M.J."/>
            <person name="Apprill A."/>
            <person name="Voolstra C.R."/>
        </authorList>
    </citation>
    <scope>NUCLEOTIDE SEQUENCE [LARGE SCALE GENOMIC DNA]</scope>
    <source>
        <strain evidence="5 6">DSM 22380</strain>
    </source>
</reference>
<evidence type="ECO:0000313" key="5">
    <source>
        <dbReference type="EMBL" id="KEI72951.1"/>
    </source>
</evidence>
<dbReference type="Pfam" id="PF00583">
    <property type="entry name" value="Acetyltransf_1"/>
    <property type="match status" value="1"/>
</dbReference>
<sequence>MSQVVIREAVAEDSALILGFVKDLARFEKAEDEVIATISDIQASIFGLHATAKAIIGELDGKPIGFAVYFYNYSTWLGRKGLYLEDLYIAPEYRSLGAGKAMLKYLARNAVAENCGRFEWSVLDWNEPAIEFYESIGARPKSEWVGYQLVGAALTAFAGDQ</sequence>
<evidence type="ECO:0000256" key="3">
    <source>
        <dbReference type="ARBA" id="ARBA00023315"/>
    </source>
</evidence>
<dbReference type="Proteomes" id="UP000027997">
    <property type="component" value="Unassembled WGS sequence"/>
</dbReference>
<gene>
    <name evidence="5" type="ORF">GV64_21495</name>
</gene>
<organism evidence="5 6">
    <name type="scientific">Endozoicomonas elysicola</name>
    <dbReference type="NCBI Taxonomy" id="305900"/>
    <lineage>
        <taxon>Bacteria</taxon>
        <taxon>Pseudomonadati</taxon>
        <taxon>Pseudomonadota</taxon>
        <taxon>Gammaproteobacteria</taxon>
        <taxon>Oceanospirillales</taxon>
        <taxon>Endozoicomonadaceae</taxon>
        <taxon>Endozoicomonas</taxon>
    </lineage>
</organism>
<feature type="domain" description="N-acetyltransferase" evidence="4">
    <location>
        <begin position="4"/>
        <end position="161"/>
    </location>
</feature>
<dbReference type="InterPro" id="IPR000182">
    <property type="entry name" value="GNAT_dom"/>
</dbReference>
<name>A0A081KFM5_9GAMM</name>
<dbReference type="SUPFAM" id="SSF55729">
    <property type="entry name" value="Acyl-CoA N-acyltransferases (Nat)"/>
    <property type="match status" value="1"/>
</dbReference>
<dbReference type="EMBL" id="JOJP01000001">
    <property type="protein sequence ID" value="KEI72951.1"/>
    <property type="molecule type" value="Genomic_DNA"/>
</dbReference>
<keyword evidence="2 5" id="KW-0808">Transferase</keyword>
<protein>
    <submittedName>
        <fullName evidence="5">GCN5 family acetyltransferase</fullName>
    </submittedName>
</protein>
<accession>A0A081KFM5</accession>
<dbReference type="PROSITE" id="PS51186">
    <property type="entry name" value="GNAT"/>
    <property type="match status" value="1"/>
</dbReference>
<keyword evidence="6" id="KW-1185">Reference proteome</keyword>
<evidence type="ECO:0000313" key="6">
    <source>
        <dbReference type="Proteomes" id="UP000027997"/>
    </source>
</evidence>
<keyword evidence="3" id="KW-0012">Acyltransferase</keyword>
<dbReference type="AlphaFoldDB" id="A0A081KFM5"/>
<dbReference type="RefSeq" id="WP_020581650.1">
    <property type="nucleotide sequence ID" value="NZ_JOJP01000001.1"/>
</dbReference>
<dbReference type="STRING" id="305900.GV64_21495"/>
<dbReference type="InterPro" id="IPR051016">
    <property type="entry name" value="Diverse_Substrate_AcTransf"/>
</dbReference>
<comment type="caution">
    <text evidence="5">The sequence shown here is derived from an EMBL/GenBank/DDBJ whole genome shotgun (WGS) entry which is preliminary data.</text>
</comment>